<dbReference type="InterPro" id="IPR036869">
    <property type="entry name" value="J_dom_sf"/>
</dbReference>
<reference evidence="3 4" key="1">
    <citation type="submission" date="2021-05" db="EMBL/GenBank/DDBJ databases">
        <title>Mycobacterium acidophilum sp. nov., an extremely acid-tolerant member of the genus Mycobacterium.</title>
        <authorList>
            <person name="Xia J."/>
        </authorList>
    </citation>
    <scope>NUCLEOTIDE SEQUENCE [LARGE SCALE GENOMIC DNA]</scope>
    <source>
        <strain evidence="3 4">M1</strain>
    </source>
</reference>
<dbReference type="InterPro" id="IPR001623">
    <property type="entry name" value="DnaJ_domain"/>
</dbReference>
<dbReference type="PRINTS" id="PR00625">
    <property type="entry name" value="JDOMAIN"/>
</dbReference>
<dbReference type="Gene3D" id="1.10.287.110">
    <property type="entry name" value="DnaJ domain"/>
    <property type="match status" value="1"/>
</dbReference>
<feature type="region of interest" description="Disordered" evidence="1">
    <location>
        <begin position="69"/>
        <end position="100"/>
    </location>
</feature>
<protein>
    <submittedName>
        <fullName evidence="3">J domain-containing protein</fullName>
    </submittedName>
</protein>
<dbReference type="PROSITE" id="PS50076">
    <property type="entry name" value="DNAJ_2"/>
    <property type="match status" value="1"/>
</dbReference>
<dbReference type="Proteomes" id="UP001519535">
    <property type="component" value="Unassembled WGS sequence"/>
</dbReference>
<evidence type="ECO:0000313" key="4">
    <source>
        <dbReference type="Proteomes" id="UP001519535"/>
    </source>
</evidence>
<dbReference type="CDD" id="cd06257">
    <property type="entry name" value="DnaJ"/>
    <property type="match status" value="1"/>
</dbReference>
<sequence>MATSDPYAVLGVARSATNAEITRAYRRLLRTHHPDLRSGGDAPTHTTAELQRVLQAYAVLRDPVRRAAHDRATRRMNGLRATRPGPPPLWAGPVRWHAVR</sequence>
<keyword evidence="4" id="KW-1185">Reference proteome</keyword>
<evidence type="ECO:0000313" key="3">
    <source>
        <dbReference type="EMBL" id="MBS9533640.1"/>
    </source>
</evidence>
<comment type="caution">
    <text evidence="3">The sequence shown here is derived from an EMBL/GenBank/DDBJ whole genome shotgun (WGS) entry which is preliminary data.</text>
</comment>
<proteinExistence type="predicted"/>
<accession>A0ABS5RH66</accession>
<dbReference type="SUPFAM" id="SSF46565">
    <property type="entry name" value="Chaperone J-domain"/>
    <property type="match status" value="1"/>
</dbReference>
<dbReference type="InterPro" id="IPR050817">
    <property type="entry name" value="DjlA_DnaK_co-chaperone"/>
</dbReference>
<name>A0ABS5RH66_9MYCO</name>
<dbReference type="Pfam" id="PF00226">
    <property type="entry name" value="DnaJ"/>
    <property type="match status" value="1"/>
</dbReference>
<feature type="domain" description="J" evidence="2">
    <location>
        <begin position="5"/>
        <end position="73"/>
    </location>
</feature>
<dbReference type="EMBL" id="JAHCLR010000013">
    <property type="protein sequence ID" value="MBS9533640.1"/>
    <property type="molecule type" value="Genomic_DNA"/>
</dbReference>
<organism evidence="3 4">
    <name type="scientific">Mycolicibacter acidiphilus</name>
    <dbReference type="NCBI Taxonomy" id="2835306"/>
    <lineage>
        <taxon>Bacteria</taxon>
        <taxon>Bacillati</taxon>
        <taxon>Actinomycetota</taxon>
        <taxon>Actinomycetes</taxon>
        <taxon>Mycobacteriales</taxon>
        <taxon>Mycobacteriaceae</taxon>
        <taxon>Mycolicibacter</taxon>
    </lineage>
</organism>
<dbReference type="SMART" id="SM00271">
    <property type="entry name" value="DnaJ"/>
    <property type="match status" value="1"/>
</dbReference>
<dbReference type="PANTHER" id="PTHR24074">
    <property type="entry name" value="CO-CHAPERONE PROTEIN DJLA"/>
    <property type="match status" value="1"/>
</dbReference>
<gene>
    <name evidence="3" type="ORF">KIH27_08585</name>
</gene>
<evidence type="ECO:0000256" key="1">
    <source>
        <dbReference type="SAM" id="MobiDB-lite"/>
    </source>
</evidence>
<evidence type="ECO:0000259" key="2">
    <source>
        <dbReference type="PROSITE" id="PS50076"/>
    </source>
</evidence>